<proteinExistence type="predicted"/>
<dbReference type="Proteomes" id="UP000826212">
    <property type="component" value="Chromosome"/>
</dbReference>
<gene>
    <name evidence="1" type="ORF">K4L44_06210</name>
</gene>
<protein>
    <submittedName>
        <fullName evidence="1">DoxX family protein</fullName>
    </submittedName>
</protein>
<organism evidence="1 2">
    <name type="scientific">Halosquirtibacter laminarini</name>
    <dbReference type="NCBI Taxonomy" id="3374600"/>
    <lineage>
        <taxon>Bacteria</taxon>
        <taxon>Pseudomonadati</taxon>
        <taxon>Bacteroidota</taxon>
        <taxon>Bacteroidia</taxon>
        <taxon>Marinilabiliales</taxon>
        <taxon>Prolixibacteraceae</taxon>
        <taxon>Halosquirtibacter</taxon>
    </lineage>
</organism>
<evidence type="ECO:0000313" key="1">
    <source>
        <dbReference type="EMBL" id="QZE15422.1"/>
    </source>
</evidence>
<keyword evidence="2" id="KW-1185">Reference proteome</keyword>
<dbReference type="EMBL" id="CP081303">
    <property type="protein sequence ID" value="QZE15422.1"/>
    <property type="molecule type" value="Genomic_DNA"/>
</dbReference>
<evidence type="ECO:0000313" key="2">
    <source>
        <dbReference type="Proteomes" id="UP000826212"/>
    </source>
</evidence>
<accession>A0AC61NP16</accession>
<reference evidence="1" key="1">
    <citation type="submission" date="2021-08" db="EMBL/GenBank/DDBJ databases">
        <title>Novel anaerobic bacterium isolated from sea squirt in East Sea, Republic of Korea.</title>
        <authorList>
            <person name="Nguyen T.H."/>
            <person name="Li Z."/>
            <person name="Lee Y.-J."/>
            <person name="Ko J."/>
            <person name="Kim S.-G."/>
        </authorList>
    </citation>
    <scope>NUCLEOTIDE SEQUENCE</scope>
    <source>
        <strain evidence="1">KCTC 25031</strain>
    </source>
</reference>
<sequence>MIKSILFSSKVTGTSLALLVLRVALGLLMITHGWGKFEAYDTLIAKEQFPAIVISVKVSVILAIFAELVCAALVVIGAFTRLATIPLIITMLVAVLLIHAGDPIGQKELAILYLVGFIALFIMGPGKFSIDQLVKK</sequence>
<name>A0AC61NP16_9BACT</name>